<keyword evidence="1" id="KW-0808">Transferase</keyword>
<organism evidence="1 2">
    <name type="scientific">Lentiprolixibacter aurantiacus</name>
    <dbReference type="NCBI Taxonomy" id="2993939"/>
    <lineage>
        <taxon>Bacteria</taxon>
        <taxon>Pseudomonadati</taxon>
        <taxon>Bacteroidota</taxon>
        <taxon>Flavobacteriia</taxon>
        <taxon>Flavobacteriales</taxon>
        <taxon>Flavobacteriaceae</taxon>
        <taxon>Lentiprolixibacter</taxon>
    </lineage>
</organism>
<dbReference type="RefSeq" id="WP_266010073.1">
    <property type="nucleotide sequence ID" value="NZ_JAPFQP010000001.1"/>
</dbReference>
<dbReference type="GO" id="GO:0016301">
    <property type="term" value="F:kinase activity"/>
    <property type="evidence" value="ECO:0007669"/>
    <property type="project" value="UniProtKB-KW"/>
</dbReference>
<evidence type="ECO:0000313" key="1">
    <source>
        <dbReference type="EMBL" id="MCX2718082.1"/>
    </source>
</evidence>
<dbReference type="InterPro" id="IPR020568">
    <property type="entry name" value="Ribosomal_Su5_D2-typ_SF"/>
</dbReference>
<dbReference type="InterPro" id="IPR014721">
    <property type="entry name" value="Ribsml_uS5_D2-typ_fold_subgr"/>
</dbReference>
<comment type="caution">
    <text evidence="1">The sequence shown here is derived from an EMBL/GenBank/DDBJ whole genome shotgun (WGS) entry which is preliminary data.</text>
</comment>
<sequence>MKTYYSSGKLLLSGEYAVLDGALCLALPTKYGQHLQVTAIEDPLIEWTSKDHDNTVWLKEKIPLNHLADVTKKTVSGMAAKEILIQVLGIARKLNPDFLSDPNGHRVETRLEFPREWGLGTSSTLINNIAQWAGVDPYVLSDKTFGGSGYDIACAQSNSPLLYQRHNQTPRVERVNFRPPFFSSLFFVYLNRKQDSREAIKNYRNQSRGYGQLVEQISSLSRAIVECSRLEEFESLLTQHESLISEALKTPTIKGRLFADYPRSIKSLGAWGGDFVLAVGKESDQDYFIKKGYRTIISYTDMIA</sequence>
<dbReference type="Gene3D" id="3.30.230.10">
    <property type="match status" value="1"/>
</dbReference>
<reference evidence="1" key="1">
    <citation type="submission" date="2022-11" db="EMBL/GenBank/DDBJ databases">
        <title>The characterization of three novel Bacteroidetes species and genomic analysis of their roles in tidal elemental geochemical cycles.</title>
        <authorList>
            <person name="Ma K.-J."/>
        </authorList>
    </citation>
    <scope>NUCLEOTIDE SEQUENCE</scope>
    <source>
        <strain evidence="1">M415</strain>
    </source>
</reference>
<evidence type="ECO:0000313" key="2">
    <source>
        <dbReference type="Proteomes" id="UP001207116"/>
    </source>
</evidence>
<dbReference type="AlphaFoldDB" id="A0AAE3SN58"/>
<proteinExistence type="predicted"/>
<dbReference type="SUPFAM" id="SSF54211">
    <property type="entry name" value="Ribosomal protein S5 domain 2-like"/>
    <property type="match status" value="1"/>
</dbReference>
<gene>
    <name evidence="1" type="ORF">OO016_00585</name>
</gene>
<dbReference type="InterPro" id="IPR047765">
    <property type="entry name" value="GHMP_GYDIA-like"/>
</dbReference>
<accession>A0AAE3SN58</accession>
<keyword evidence="1" id="KW-0418">Kinase</keyword>
<dbReference type="EMBL" id="JAPFQP010000001">
    <property type="protein sequence ID" value="MCX2718082.1"/>
    <property type="molecule type" value="Genomic_DNA"/>
</dbReference>
<keyword evidence="2" id="KW-1185">Reference proteome</keyword>
<dbReference type="Proteomes" id="UP001207116">
    <property type="component" value="Unassembled WGS sequence"/>
</dbReference>
<protein>
    <submittedName>
        <fullName evidence="1">GYDIA family GHMP kinase</fullName>
    </submittedName>
</protein>
<name>A0AAE3SN58_9FLAO</name>
<dbReference type="NCBIfam" id="NF040656">
    <property type="entry name" value="GHMP_GYDIA"/>
    <property type="match status" value="1"/>
</dbReference>